<evidence type="ECO:0000256" key="10">
    <source>
        <dbReference type="ARBA" id="ARBA00047781"/>
    </source>
</evidence>
<dbReference type="GO" id="GO:0042802">
    <property type="term" value="F:identical protein binding"/>
    <property type="evidence" value="ECO:0007669"/>
    <property type="project" value="TreeGrafter"/>
</dbReference>
<evidence type="ECO:0000256" key="6">
    <source>
        <dbReference type="ARBA" id="ARBA00022840"/>
    </source>
</evidence>
<evidence type="ECO:0000256" key="3">
    <source>
        <dbReference type="ARBA" id="ARBA00022598"/>
    </source>
</evidence>
<comment type="miscellaneous">
    <text evidence="11">CTPSs have evolved a hybrid strategy for distinguishing between UTP and CTP. The overlapping regions of the product feedback inhibitory and substrate sites recognize a common feature in both compounds, the triphosphate moiety. To differentiate isosteric substrate and product pyrimidine rings, an additional pocket far from the expected kinase/ligase catalytic site, specifically recognizes the cytosine and ribose portions of the product inhibitor.</text>
</comment>
<evidence type="ECO:0000256" key="5">
    <source>
        <dbReference type="ARBA" id="ARBA00022741"/>
    </source>
</evidence>
<comment type="caution">
    <text evidence="11">Lacks conserved residue(s) required for the propagation of feature annotation.</text>
</comment>
<feature type="domain" description="CTP synthase N-terminal" evidence="13">
    <location>
        <begin position="3"/>
        <end position="266"/>
    </location>
</feature>
<comment type="pathway">
    <text evidence="1 11">Pyrimidine metabolism; CTP biosynthesis via de novo pathway; CTP from UDP: step 2/2.</text>
</comment>
<evidence type="ECO:0000256" key="11">
    <source>
        <dbReference type="HAMAP-Rule" id="MF_01227"/>
    </source>
</evidence>
<dbReference type="FunFam" id="3.40.50.300:FF:000009">
    <property type="entry name" value="CTP synthase"/>
    <property type="match status" value="1"/>
</dbReference>
<comment type="catalytic activity">
    <reaction evidence="10 11">
        <text>UTP + L-glutamine + ATP + H2O = CTP + L-glutamate + ADP + phosphate + 2 H(+)</text>
        <dbReference type="Rhea" id="RHEA:26426"/>
        <dbReference type="ChEBI" id="CHEBI:15377"/>
        <dbReference type="ChEBI" id="CHEBI:15378"/>
        <dbReference type="ChEBI" id="CHEBI:29985"/>
        <dbReference type="ChEBI" id="CHEBI:30616"/>
        <dbReference type="ChEBI" id="CHEBI:37563"/>
        <dbReference type="ChEBI" id="CHEBI:43474"/>
        <dbReference type="ChEBI" id="CHEBI:46398"/>
        <dbReference type="ChEBI" id="CHEBI:58359"/>
        <dbReference type="ChEBI" id="CHEBI:456216"/>
        <dbReference type="EC" id="6.3.4.2"/>
    </reaction>
</comment>
<keyword evidence="6 11" id="KW-0067">ATP-binding</keyword>
<feature type="binding site" evidence="11">
    <location>
        <position position="71"/>
    </location>
    <ligand>
        <name>ATP</name>
        <dbReference type="ChEBI" id="CHEBI:30616"/>
    </ligand>
</feature>
<dbReference type="GO" id="GO:0046872">
    <property type="term" value="F:metal ion binding"/>
    <property type="evidence" value="ECO:0007669"/>
    <property type="project" value="UniProtKB-KW"/>
</dbReference>
<keyword evidence="5 11" id="KW-0547">Nucleotide-binding</keyword>
<dbReference type="Proteomes" id="UP000006903">
    <property type="component" value="Chromosome"/>
</dbReference>
<dbReference type="NCBIfam" id="TIGR00337">
    <property type="entry name" value="PyrG"/>
    <property type="match status" value="1"/>
</dbReference>
<feature type="binding site" evidence="11">
    <location>
        <position position="223"/>
    </location>
    <ligand>
        <name>CTP</name>
        <dbReference type="ChEBI" id="CHEBI:37563"/>
        <note>allosteric inhibitor</note>
    </ligand>
</feature>
<dbReference type="Pfam" id="PF00117">
    <property type="entry name" value="GATase"/>
    <property type="match status" value="1"/>
</dbReference>
<evidence type="ECO:0000259" key="12">
    <source>
        <dbReference type="Pfam" id="PF00117"/>
    </source>
</evidence>
<dbReference type="InterPro" id="IPR017926">
    <property type="entry name" value="GATASE"/>
</dbReference>
<organism evidence="14 15">
    <name type="scientific">Desulfurococcus amylolyticus (strain DSM 18924 / JCM 16383 / VKM B-2413 / 1221n)</name>
    <name type="common">Desulfurococcus kamchatkensis</name>
    <dbReference type="NCBI Taxonomy" id="490899"/>
    <lineage>
        <taxon>Archaea</taxon>
        <taxon>Thermoproteota</taxon>
        <taxon>Thermoprotei</taxon>
        <taxon>Desulfurococcales</taxon>
        <taxon>Desulfurococcaceae</taxon>
        <taxon>Desulfurococcus</taxon>
    </lineage>
</organism>
<feature type="binding site" evidence="11">
    <location>
        <position position="354"/>
    </location>
    <ligand>
        <name>L-glutamine</name>
        <dbReference type="ChEBI" id="CHEBI:58359"/>
    </ligand>
</feature>
<dbReference type="InterPro" id="IPR017456">
    <property type="entry name" value="CTP_synthase_N"/>
</dbReference>
<comment type="activity regulation">
    <text evidence="11">Allosterically activated by GTP, when glutamine is the substrate; GTP has no effect on the reaction when ammonia is the substrate. The allosteric effector GTP functions by stabilizing the protein conformation that binds the tetrahedral intermediate(s) formed during glutamine hydrolysis. Inhibited by the product CTP, via allosteric rather than competitive inhibition.</text>
</comment>
<dbReference type="GO" id="GO:0005524">
    <property type="term" value="F:ATP binding"/>
    <property type="evidence" value="ECO:0007669"/>
    <property type="project" value="UniProtKB-KW"/>
</dbReference>
<evidence type="ECO:0000259" key="13">
    <source>
        <dbReference type="Pfam" id="PF06418"/>
    </source>
</evidence>
<evidence type="ECO:0000256" key="1">
    <source>
        <dbReference type="ARBA" id="ARBA00005171"/>
    </source>
</evidence>
<comment type="function">
    <text evidence="11">Catalyzes the ATP-dependent amination of UTP to CTP with either L-glutamine or ammonia as the source of nitrogen. Regulates intracellular CTP levels through interactions with the four ribonucleotide triphosphates.</text>
</comment>
<dbReference type="STRING" id="490899.DKAM_0057"/>
<feature type="active site" evidence="11">
    <location>
        <position position="509"/>
    </location>
</feature>
<evidence type="ECO:0000313" key="15">
    <source>
        <dbReference type="Proteomes" id="UP000006903"/>
    </source>
</evidence>
<evidence type="ECO:0000256" key="2">
    <source>
        <dbReference type="ARBA" id="ARBA00007533"/>
    </source>
</evidence>
<dbReference type="Gene3D" id="3.40.50.880">
    <property type="match status" value="1"/>
</dbReference>
<sequence length="530" mass="59258">MVKYVFVTGGVLSGLGKGIVAASTGLLLKSMGYRVTAIKIDPYLNVDAGTMNPYMHGEVFVTEDGGETDLDIGHYERFLGIELSRKNNITSGQIYYSVISKERKGEYLGQCVQIIPHVTNEIKERIREVTKEQGADIAIVEIGGTVGDIEGLPFLEAARQMRFEEGASNTLYMHVALAPVLSSGEIKTKPIQHSIQELRRIGIQPDIVVARSTRPLDPEARYKIALFGNIPVEAVFSNPDVDLVYRVPLVLHSEGLSRYLASRLGLEYREPDLTRWVEIVEKYSNASHVARIAMVGKYTKIRDSYISIVEALRHAGIWSNTRIELQWFEASEIEAGKVSVEEILKADGAVILPGFGRRGSEGKIRVIKAFREADKPLLGICFGMQLMVVEAARNMAGLENANSSELDPSTPHPVIDILPEQRNLNQFGGTLRLGSRKIVIEPGSLAWKIYGVREVFERHRHRYGLNQKYIDMLEKTGLRITGWSEEGYAEIIELKDSNVFYYGTQAHPEFKSNPLKPSPVYKYFVESTSH</sequence>
<dbReference type="GeneID" id="7171504"/>
<dbReference type="InterPro" id="IPR033828">
    <property type="entry name" value="GATase1_CTP_Synthase"/>
</dbReference>
<protein>
    <recommendedName>
        <fullName evidence="11">CTP synthase</fullName>
        <ecNumber evidence="11">6.3.4.2</ecNumber>
    </recommendedName>
    <alternativeName>
        <fullName evidence="11">Cytidine 5'-triphosphate synthase</fullName>
    </alternativeName>
    <alternativeName>
        <fullName evidence="11">Cytidine triphosphate synthetase</fullName>
        <shortName evidence="11">CTP synthetase</shortName>
        <shortName evidence="11">CTPS</shortName>
    </alternativeName>
    <alternativeName>
        <fullName evidence="11">UTP--ammonia ligase</fullName>
    </alternativeName>
</protein>
<dbReference type="EMBL" id="CP001140">
    <property type="protein sequence ID" value="ACL10386.1"/>
    <property type="molecule type" value="Genomic_DNA"/>
</dbReference>
<feature type="binding site" evidence="11">
    <location>
        <begin position="148"/>
        <end position="150"/>
    </location>
    <ligand>
        <name>CTP</name>
        <dbReference type="ChEBI" id="CHEBI:37563"/>
        <note>allosteric inhibitor</note>
    </ligand>
</feature>
<evidence type="ECO:0000256" key="8">
    <source>
        <dbReference type="ARBA" id="ARBA00022962"/>
    </source>
</evidence>
<dbReference type="SUPFAM" id="SSF52540">
    <property type="entry name" value="P-loop containing nucleoside triphosphate hydrolases"/>
    <property type="match status" value="1"/>
</dbReference>
<feature type="binding site" evidence="11">
    <location>
        <position position="54"/>
    </location>
    <ligand>
        <name>L-glutamine</name>
        <dbReference type="ChEBI" id="CHEBI:58359"/>
    </ligand>
</feature>
<dbReference type="HOGENOM" id="CLU_011675_5_0_2"/>
<dbReference type="GO" id="GO:0019856">
    <property type="term" value="P:pyrimidine nucleobase biosynthetic process"/>
    <property type="evidence" value="ECO:0007669"/>
    <property type="project" value="TreeGrafter"/>
</dbReference>
<feature type="binding site" evidence="11">
    <location>
        <begin position="187"/>
        <end position="192"/>
    </location>
    <ligand>
        <name>UTP</name>
        <dbReference type="ChEBI" id="CHEBI:46398"/>
    </ligand>
</feature>
<comment type="subunit">
    <text evidence="11">Homotetramer.</text>
</comment>
<comment type="catalytic activity">
    <reaction evidence="11">
        <text>UTP + NH4(+) + ATP = CTP + ADP + phosphate + 2 H(+)</text>
        <dbReference type="Rhea" id="RHEA:16597"/>
        <dbReference type="ChEBI" id="CHEBI:15378"/>
        <dbReference type="ChEBI" id="CHEBI:28938"/>
        <dbReference type="ChEBI" id="CHEBI:30616"/>
        <dbReference type="ChEBI" id="CHEBI:37563"/>
        <dbReference type="ChEBI" id="CHEBI:43474"/>
        <dbReference type="ChEBI" id="CHEBI:46398"/>
        <dbReference type="ChEBI" id="CHEBI:456216"/>
    </reaction>
</comment>
<dbReference type="CDD" id="cd03113">
    <property type="entry name" value="CTPS_N"/>
    <property type="match status" value="1"/>
</dbReference>
<evidence type="ECO:0000256" key="7">
    <source>
        <dbReference type="ARBA" id="ARBA00022842"/>
    </source>
</evidence>
<dbReference type="CDD" id="cd01746">
    <property type="entry name" value="GATase1_CTP_Synthase"/>
    <property type="match status" value="1"/>
</dbReference>
<feature type="binding site" evidence="11">
    <location>
        <begin position="187"/>
        <end position="192"/>
    </location>
    <ligand>
        <name>CTP</name>
        <dbReference type="ChEBI" id="CHEBI:37563"/>
        <note>allosteric inhibitor</note>
    </ligand>
</feature>
<evidence type="ECO:0000256" key="9">
    <source>
        <dbReference type="ARBA" id="ARBA00022975"/>
    </source>
</evidence>
<feature type="binding site" evidence="11">
    <location>
        <begin position="14"/>
        <end position="19"/>
    </location>
    <ligand>
        <name>ATP</name>
        <dbReference type="ChEBI" id="CHEBI:30616"/>
    </ligand>
</feature>
<dbReference type="AlphaFoldDB" id="B8D3B5"/>
<dbReference type="GO" id="GO:0044210">
    <property type="term" value="P:'de novo' CTP biosynthetic process"/>
    <property type="evidence" value="ECO:0007669"/>
    <property type="project" value="UniProtKB-UniRule"/>
</dbReference>
<dbReference type="PROSITE" id="PS51273">
    <property type="entry name" value="GATASE_TYPE_1"/>
    <property type="match status" value="1"/>
</dbReference>
<keyword evidence="4 11" id="KW-0479">Metal-binding</keyword>
<feature type="active site" evidence="11">
    <location>
        <position position="507"/>
    </location>
</feature>
<feature type="binding site" evidence="11">
    <location>
        <position position="223"/>
    </location>
    <ligand>
        <name>UTP</name>
        <dbReference type="ChEBI" id="CHEBI:46398"/>
    </ligand>
</feature>
<dbReference type="EC" id="6.3.4.2" evidence="11"/>
<dbReference type="PANTHER" id="PTHR11550">
    <property type="entry name" value="CTP SYNTHASE"/>
    <property type="match status" value="1"/>
</dbReference>
<dbReference type="GO" id="GO:0003883">
    <property type="term" value="F:CTP synthase activity"/>
    <property type="evidence" value="ECO:0007669"/>
    <property type="project" value="UniProtKB-UniRule"/>
</dbReference>
<feature type="binding site" evidence="11">
    <location>
        <position position="405"/>
    </location>
    <ligand>
        <name>L-glutamine</name>
        <dbReference type="ChEBI" id="CHEBI:58359"/>
    </ligand>
</feature>
<feature type="binding site" evidence="11">
    <location>
        <begin position="382"/>
        <end position="385"/>
    </location>
    <ligand>
        <name>L-glutamine</name>
        <dbReference type="ChEBI" id="CHEBI:58359"/>
    </ligand>
</feature>
<evidence type="ECO:0000256" key="4">
    <source>
        <dbReference type="ARBA" id="ARBA00022723"/>
    </source>
</evidence>
<feature type="region of interest" description="Amidoligase domain" evidence="11">
    <location>
        <begin position="1"/>
        <end position="266"/>
    </location>
</feature>
<reference evidence="14 15" key="1">
    <citation type="journal article" date="2009" name="J. Bacteriol.">
        <title>Complete genome sequence of the anaerobic, protein-degrading hyperthermophilic crenarchaeon Desulfurococcus kamchatkensis.</title>
        <authorList>
            <person name="Ravin N.V."/>
            <person name="Mardanov A.V."/>
            <person name="Beletsky A.V."/>
            <person name="Kublanov I.V."/>
            <person name="Kolganova T.V."/>
            <person name="Lebedinsky A.V."/>
            <person name="Chernyh N.A."/>
            <person name="Bonch-Osmolovskaya E.A."/>
            <person name="Skryabin K.G."/>
        </authorList>
    </citation>
    <scope>NUCLEOTIDE SEQUENCE [LARGE SCALE GENOMIC DNA]</scope>
    <source>
        <strain evidence="15">DSM 18924 / JCM 16383 / VKM B-2413 / 1221n</strain>
    </source>
</reference>
<keyword evidence="8 11" id="KW-0315">Glutamine amidotransferase</keyword>
<feature type="binding site" evidence="11">
    <location>
        <position position="462"/>
    </location>
    <ligand>
        <name>L-glutamine</name>
        <dbReference type="ChEBI" id="CHEBI:58359"/>
    </ligand>
</feature>
<keyword evidence="9 11" id="KW-0665">Pyrimidine biosynthesis</keyword>
<dbReference type="InterPro" id="IPR004468">
    <property type="entry name" value="CTP_synthase"/>
</dbReference>
<feature type="active site" description="Nucleophile; for glutamine hydrolysis" evidence="11">
    <location>
        <position position="381"/>
    </location>
</feature>
<feature type="binding site" evidence="11">
    <location>
        <position position="141"/>
    </location>
    <ligand>
        <name>Mg(2+)</name>
        <dbReference type="ChEBI" id="CHEBI:18420"/>
    </ligand>
</feature>
<evidence type="ECO:0000313" key="14">
    <source>
        <dbReference type="EMBL" id="ACL10386.1"/>
    </source>
</evidence>
<dbReference type="Pfam" id="PF06418">
    <property type="entry name" value="CTP_synth_N"/>
    <property type="match status" value="1"/>
</dbReference>
<dbReference type="UniPathway" id="UPA00159">
    <property type="reaction ID" value="UER00277"/>
</dbReference>
<comment type="similarity">
    <text evidence="2 11">Belongs to the CTP synthase family.</text>
</comment>
<feature type="domain" description="Glutamine amidotransferase" evidence="12">
    <location>
        <begin position="301"/>
        <end position="525"/>
    </location>
</feature>
<gene>
    <name evidence="11" type="primary">pyrG</name>
    <name evidence="14" type="ordered locus">DKAM_0057</name>
</gene>
<dbReference type="InterPro" id="IPR027417">
    <property type="entry name" value="P-loop_NTPase"/>
</dbReference>
<dbReference type="Gene3D" id="3.40.50.300">
    <property type="entry name" value="P-loop containing nucleotide triphosphate hydrolases"/>
    <property type="match status" value="1"/>
</dbReference>
<dbReference type="SUPFAM" id="SSF52317">
    <property type="entry name" value="Class I glutamine amidotransferase-like"/>
    <property type="match status" value="1"/>
</dbReference>
<dbReference type="PANTHER" id="PTHR11550:SF0">
    <property type="entry name" value="CTP SYNTHASE-RELATED"/>
    <property type="match status" value="1"/>
</dbReference>
<accession>B8D3B5</accession>
<dbReference type="InterPro" id="IPR029062">
    <property type="entry name" value="Class_I_gatase-like"/>
</dbReference>
<dbReference type="HAMAP" id="MF_01227">
    <property type="entry name" value="PyrG"/>
    <property type="match status" value="1"/>
</dbReference>
<feature type="binding site" evidence="11">
    <location>
        <position position="13"/>
    </location>
    <ligand>
        <name>CTP</name>
        <dbReference type="ChEBI" id="CHEBI:37563"/>
        <note>allosteric inhibitor</note>
    </ligand>
</feature>
<keyword evidence="7 11" id="KW-0460">Magnesium</keyword>
<comment type="catalytic activity">
    <reaction evidence="11">
        <text>L-glutamine + H2O = L-glutamate + NH4(+)</text>
        <dbReference type="Rhea" id="RHEA:15889"/>
        <dbReference type="ChEBI" id="CHEBI:15377"/>
        <dbReference type="ChEBI" id="CHEBI:28938"/>
        <dbReference type="ChEBI" id="CHEBI:29985"/>
        <dbReference type="ChEBI" id="CHEBI:58359"/>
    </reaction>
</comment>
<name>B8D3B5_DESA1</name>
<keyword evidence="3 11" id="KW-0436">Ligase</keyword>
<feature type="binding site" evidence="11">
    <location>
        <position position="71"/>
    </location>
    <ligand>
        <name>Mg(2+)</name>
        <dbReference type="ChEBI" id="CHEBI:18420"/>
    </ligand>
</feature>
<feature type="binding site" evidence="11">
    <location>
        <position position="241"/>
    </location>
    <ligand>
        <name>ATP</name>
        <dbReference type="ChEBI" id="CHEBI:30616"/>
    </ligand>
</feature>
<feature type="binding site" evidence="11">
    <location>
        <position position="13"/>
    </location>
    <ligand>
        <name>UTP</name>
        <dbReference type="ChEBI" id="CHEBI:46398"/>
    </ligand>
</feature>
<dbReference type="KEGG" id="dka:DKAM_0057"/>
<dbReference type="RefSeq" id="WP_012607728.1">
    <property type="nucleotide sequence ID" value="NC_011766.1"/>
</dbReference>
<proteinExistence type="inferred from homology"/>
<dbReference type="NCBIfam" id="NF003792">
    <property type="entry name" value="PRK05380.1"/>
    <property type="match status" value="1"/>
</dbReference>
<dbReference type="GO" id="GO:0004359">
    <property type="term" value="F:glutaminase activity"/>
    <property type="evidence" value="ECO:0007669"/>
    <property type="project" value="RHEA"/>
</dbReference>
<dbReference type="eggNOG" id="arCOG00063">
    <property type="taxonomic scope" value="Archaea"/>
</dbReference>